<evidence type="ECO:0000313" key="2">
    <source>
        <dbReference type="Proteomes" id="UP000290172"/>
    </source>
</evidence>
<name>A0A4Q0Y951_9BACT</name>
<dbReference type="AlphaFoldDB" id="A0A4Q0Y951"/>
<reference evidence="1 2" key="1">
    <citation type="submission" date="2017-10" db="EMBL/GenBank/DDBJ databases">
        <title>Genomics of the genus Arcobacter.</title>
        <authorList>
            <person name="Perez-Cataluna A."/>
            <person name="Figueras M.J."/>
        </authorList>
    </citation>
    <scope>NUCLEOTIDE SEQUENCE [LARGE SCALE GENOMIC DNA]</scope>
    <source>
        <strain evidence="1 2">CECT 8993</strain>
    </source>
</reference>
<dbReference type="Proteomes" id="UP000290172">
    <property type="component" value="Unassembled WGS sequence"/>
</dbReference>
<dbReference type="RefSeq" id="WP_128982416.1">
    <property type="nucleotide sequence ID" value="NZ_PDKJ01000012.1"/>
</dbReference>
<proteinExistence type="predicted"/>
<organism evidence="1 2">
    <name type="scientific">Halarcobacter ebronensis</name>
    <dbReference type="NCBI Taxonomy" id="1462615"/>
    <lineage>
        <taxon>Bacteria</taxon>
        <taxon>Pseudomonadati</taxon>
        <taxon>Campylobacterota</taxon>
        <taxon>Epsilonproteobacteria</taxon>
        <taxon>Campylobacterales</taxon>
        <taxon>Arcobacteraceae</taxon>
        <taxon>Halarcobacter</taxon>
    </lineage>
</organism>
<gene>
    <name evidence="1" type="ORF">CRV08_11935</name>
</gene>
<evidence type="ECO:0008006" key="3">
    <source>
        <dbReference type="Google" id="ProtNLM"/>
    </source>
</evidence>
<protein>
    <recommendedName>
        <fullName evidence="3">Glycosyltransferase</fullName>
    </recommendedName>
</protein>
<sequence>MRVYLYAKSGHAIGLDATRRCASIAKILEEKGCDPILCTCDFRAGAYAKEILGIKKYVSVDVLSNLPNIMERGDILIYDTDEASDFMQEHMKDFCTLLYKIPEDIPSTIIDQEYFTKKEDQKIEKLFFFGDDDYNNTLLKMRKNSPKQNIPLLCGHYFFLGNEKELEPYFSDLLEEESYVDSIQNAKYLLSGSLNACIESIKCGGKPVLFKREDKNYDDDLIKKLNLPIIKTTSLEEAIDEFENVIKTYPKINELESFDINNIIKTICSKVETYKKLTN</sequence>
<dbReference type="EMBL" id="PDKJ01000012">
    <property type="protein sequence ID" value="RXJ66770.1"/>
    <property type="molecule type" value="Genomic_DNA"/>
</dbReference>
<accession>A0A4Q0Y951</accession>
<comment type="caution">
    <text evidence="1">The sequence shown here is derived from an EMBL/GenBank/DDBJ whole genome shotgun (WGS) entry which is preliminary data.</text>
</comment>
<evidence type="ECO:0000313" key="1">
    <source>
        <dbReference type="EMBL" id="RXJ66770.1"/>
    </source>
</evidence>